<dbReference type="AlphaFoldDB" id="A0A7C8IFI9"/>
<proteinExistence type="predicted"/>
<comment type="caution">
    <text evidence="2">The sequence shown here is derived from an EMBL/GenBank/DDBJ whole genome shotgun (WGS) entry which is preliminary data.</text>
</comment>
<evidence type="ECO:0000313" key="3">
    <source>
        <dbReference type="Proteomes" id="UP000481861"/>
    </source>
</evidence>
<feature type="compositionally biased region" description="Polar residues" evidence="1">
    <location>
        <begin position="8"/>
        <end position="23"/>
    </location>
</feature>
<evidence type="ECO:0000256" key="1">
    <source>
        <dbReference type="SAM" id="MobiDB-lite"/>
    </source>
</evidence>
<dbReference type="Proteomes" id="UP000481861">
    <property type="component" value="Unassembled WGS sequence"/>
</dbReference>
<keyword evidence="3" id="KW-1185">Reference proteome</keyword>
<organism evidence="2 3">
    <name type="scientific">Massariosphaeria phaeospora</name>
    <dbReference type="NCBI Taxonomy" id="100035"/>
    <lineage>
        <taxon>Eukaryota</taxon>
        <taxon>Fungi</taxon>
        <taxon>Dikarya</taxon>
        <taxon>Ascomycota</taxon>
        <taxon>Pezizomycotina</taxon>
        <taxon>Dothideomycetes</taxon>
        <taxon>Pleosporomycetidae</taxon>
        <taxon>Pleosporales</taxon>
        <taxon>Pleosporales incertae sedis</taxon>
        <taxon>Massariosphaeria</taxon>
    </lineage>
</organism>
<protein>
    <submittedName>
        <fullName evidence="2">Uncharacterized protein</fullName>
    </submittedName>
</protein>
<dbReference type="EMBL" id="JAADJZ010000001">
    <property type="protein sequence ID" value="KAF2878369.1"/>
    <property type="molecule type" value="Genomic_DNA"/>
</dbReference>
<feature type="region of interest" description="Disordered" evidence="1">
    <location>
        <begin position="1"/>
        <end position="56"/>
    </location>
</feature>
<sequence length="154" mass="16661">MPSDTHHTTPTQKGWQQQPQATQHAADKTVDRPASTPSHGRARRVGGWRRTGPPCRPVVRSRAFRHQSFSLVATGVAGGTLSALSSKTRGRRSQLCSSRAAIARSYITFTSERNTVDQRSPLPRSIFTCISPSTIPSASQRGRQRCGAVALSPA</sequence>
<accession>A0A7C8IFI9</accession>
<name>A0A7C8IFI9_9PLEO</name>
<evidence type="ECO:0000313" key="2">
    <source>
        <dbReference type="EMBL" id="KAF2878369.1"/>
    </source>
</evidence>
<gene>
    <name evidence="2" type="ORF">BDV95DRAFT_557314</name>
</gene>
<reference evidence="2 3" key="1">
    <citation type="submission" date="2020-01" db="EMBL/GenBank/DDBJ databases">
        <authorList>
            <consortium name="DOE Joint Genome Institute"/>
            <person name="Haridas S."/>
            <person name="Albert R."/>
            <person name="Binder M."/>
            <person name="Bloem J."/>
            <person name="Labutti K."/>
            <person name="Salamov A."/>
            <person name="Andreopoulos B."/>
            <person name="Baker S.E."/>
            <person name="Barry K."/>
            <person name="Bills G."/>
            <person name="Bluhm B.H."/>
            <person name="Cannon C."/>
            <person name="Castanera R."/>
            <person name="Culley D.E."/>
            <person name="Daum C."/>
            <person name="Ezra D."/>
            <person name="Gonzalez J.B."/>
            <person name="Henrissat B."/>
            <person name="Kuo A."/>
            <person name="Liang C."/>
            <person name="Lipzen A."/>
            <person name="Lutzoni F."/>
            <person name="Magnuson J."/>
            <person name="Mondo S."/>
            <person name="Nolan M."/>
            <person name="Ohm R."/>
            <person name="Pangilinan J."/>
            <person name="Park H.-J.H."/>
            <person name="Ramirez L."/>
            <person name="Alfaro M."/>
            <person name="Sun H."/>
            <person name="Tritt A."/>
            <person name="Yoshinaga Y."/>
            <person name="Zwiers L.-H.L."/>
            <person name="Turgeon B.G."/>
            <person name="Goodwin S.B."/>
            <person name="Spatafora J.W."/>
            <person name="Crous P.W."/>
            <person name="Grigoriev I.V."/>
        </authorList>
    </citation>
    <scope>NUCLEOTIDE SEQUENCE [LARGE SCALE GENOMIC DNA]</scope>
    <source>
        <strain evidence="2 3">CBS 611.86</strain>
    </source>
</reference>